<proteinExistence type="predicted"/>
<evidence type="ECO:0000313" key="3">
    <source>
        <dbReference type="Proteomes" id="UP000785679"/>
    </source>
</evidence>
<feature type="transmembrane region" description="Helical" evidence="1">
    <location>
        <begin position="190"/>
        <end position="212"/>
    </location>
</feature>
<gene>
    <name evidence="2" type="ORF">FGO68_gene3834</name>
</gene>
<keyword evidence="1" id="KW-1133">Transmembrane helix</keyword>
<evidence type="ECO:0000313" key="2">
    <source>
        <dbReference type="EMBL" id="TNV80281.1"/>
    </source>
</evidence>
<accession>A0A8J8NRJ8</accession>
<name>A0A8J8NRJ8_HALGN</name>
<dbReference type="Proteomes" id="UP000785679">
    <property type="component" value="Unassembled WGS sequence"/>
</dbReference>
<feature type="transmembrane region" description="Helical" evidence="1">
    <location>
        <begin position="27"/>
        <end position="48"/>
    </location>
</feature>
<feature type="transmembrane region" description="Helical" evidence="1">
    <location>
        <begin position="260"/>
        <end position="277"/>
    </location>
</feature>
<organism evidence="2 3">
    <name type="scientific">Halteria grandinella</name>
    <dbReference type="NCBI Taxonomy" id="5974"/>
    <lineage>
        <taxon>Eukaryota</taxon>
        <taxon>Sar</taxon>
        <taxon>Alveolata</taxon>
        <taxon>Ciliophora</taxon>
        <taxon>Intramacronucleata</taxon>
        <taxon>Spirotrichea</taxon>
        <taxon>Stichotrichia</taxon>
        <taxon>Sporadotrichida</taxon>
        <taxon>Halteriidae</taxon>
        <taxon>Halteria</taxon>
    </lineage>
</organism>
<keyword evidence="1" id="KW-0812">Transmembrane</keyword>
<dbReference type="AlphaFoldDB" id="A0A8J8NRJ8"/>
<comment type="caution">
    <text evidence="2">The sequence shown here is derived from an EMBL/GenBank/DDBJ whole genome shotgun (WGS) entry which is preliminary data.</text>
</comment>
<reference evidence="2" key="1">
    <citation type="submission" date="2019-06" db="EMBL/GenBank/DDBJ databases">
        <authorList>
            <person name="Zheng W."/>
        </authorList>
    </citation>
    <scope>NUCLEOTIDE SEQUENCE</scope>
    <source>
        <strain evidence="2">QDHG01</strain>
    </source>
</reference>
<evidence type="ECO:0000256" key="1">
    <source>
        <dbReference type="SAM" id="Phobius"/>
    </source>
</evidence>
<feature type="transmembrane region" description="Helical" evidence="1">
    <location>
        <begin position="151"/>
        <end position="170"/>
    </location>
</feature>
<protein>
    <submittedName>
        <fullName evidence="2">Uncharacterized protein</fullName>
    </submittedName>
</protein>
<feature type="transmembrane region" description="Helical" evidence="1">
    <location>
        <begin position="310"/>
        <end position="327"/>
    </location>
</feature>
<dbReference type="EMBL" id="RRYP01007720">
    <property type="protein sequence ID" value="TNV80281.1"/>
    <property type="molecule type" value="Genomic_DNA"/>
</dbReference>
<keyword evidence="1" id="KW-0472">Membrane</keyword>
<keyword evidence="3" id="KW-1185">Reference proteome</keyword>
<sequence>MKLLSSNQALFESGSSYFEAFKQTMNFATLVQSFILTTTYLIFLIYVVRAVKSHVFGRLSLVYLSTLTCYVCRLALDSYTIVYQLQEGPTDQRSLYMIYALKLTNNLAEKVRDLLFIYFIYQVQEVRIKIEAENVQQLKSKLKSHQVQYKVIFILMSICASLIFLSHIFLYQEYEGDFIHRFPETARKVLISQIGVRMVDIVMEFYLAYFVIWKNFAFFMRKQVEKGRQLSVGLDFDGLPQRKQSCCRTCGLLVTKKEKAIVCLVVFGIIFGVVDQIESIYKDIYQIVEGNFNYDAEVIFTRTFQLIGNQIFYFIALGYLFIGYRVGANRLALKNSAVNQQLNASMMDGIKGSQAERRDYNTQEIREILQQKATMVSVNNNRESMESDDSQNVCYQEVSQLDGKSRDASFLNNYQKGMNEKHGQPAAAKREPHFADYQYNYKGDDSMISEQEEMSNFMSQINDKESAYFQYYVKKMFD</sequence>